<reference evidence="1 2" key="1">
    <citation type="submission" date="2023-01" db="EMBL/GenBank/DDBJ databases">
        <authorList>
            <person name="Whitehead M."/>
        </authorList>
    </citation>
    <scope>NUCLEOTIDE SEQUENCE [LARGE SCALE GENOMIC DNA]</scope>
</reference>
<name>A0AAV0VH76_9HEMI</name>
<sequence length="94" mass="10174">MQSAEELKTSESQYSVLMPDDAASAAVCCYAAANGASAPLPPLLYNSPPNNRFGDTNKTNLNGSIITLTMKNNHLIVETEERVPVINYAVQQFI</sequence>
<gene>
    <name evidence="1" type="ORF">MEUPH1_LOCUS866</name>
</gene>
<accession>A0AAV0VH76</accession>
<dbReference type="EMBL" id="CARXXK010000001">
    <property type="protein sequence ID" value="CAI6343629.1"/>
    <property type="molecule type" value="Genomic_DNA"/>
</dbReference>
<evidence type="ECO:0000313" key="1">
    <source>
        <dbReference type="EMBL" id="CAI6343629.1"/>
    </source>
</evidence>
<dbReference type="AlphaFoldDB" id="A0AAV0VH76"/>
<keyword evidence="2" id="KW-1185">Reference proteome</keyword>
<protein>
    <submittedName>
        <fullName evidence="1">Uncharacterized protein</fullName>
    </submittedName>
</protein>
<evidence type="ECO:0000313" key="2">
    <source>
        <dbReference type="Proteomes" id="UP001160148"/>
    </source>
</evidence>
<comment type="caution">
    <text evidence="1">The sequence shown here is derived from an EMBL/GenBank/DDBJ whole genome shotgun (WGS) entry which is preliminary data.</text>
</comment>
<proteinExistence type="predicted"/>
<dbReference type="Proteomes" id="UP001160148">
    <property type="component" value="Unassembled WGS sequence"/>
</dbReference>
<organism evidence="1 2">
    <name type="scientific">Macrosiphum euphorbiae</name>
    <name type="common">potato aphid</name>
    <dbReference type="NCBI Taxonomy" id="13131"/>
    <lineage>
        <taxon>Eukaryota</taxon>
        <taxon>Metazoa</taxon>
        <taxon>Ecdysozoa</taxon>
        <taxon>Arthropoda</taxon>
        <taxon>Hexapoda</taxon>
        <taxon>Insecta</taxon>
        <taxon>Pterygota</taxon>
        <taxon>Neoptera</taxon>
        <taxon>Paraneoptera</taxon>
        <taxon>Hemiptera</taxon>
        <taxon>Sternorrhyncha</taxon>
        <taxon>Aphidomorpha</taxon>
        <taxon>Aphidoidea</taxon>
        <taxon>Aphididae</taxon>
        <taxon>Macrosiphini</taxon>
        <taxon>Macrosiphum</taxon>
    </lineage>
</organism>